<feature type="chain" id="PRO_5047530932" evidence="1">
    <location>
        <begin position="29"/>
        <end position="368"/>
    </location>
</feature>
<dbReference type="Gene3D" id="3.40.190.10">
    <property type="entry name" value="Periplasmic binding protein-like II"/>
    <property type="match status" value="2"/>
</dbReference>
<organism evidence="3 4">
    <name type="scientific">Curvibacter microcysteis</name>
    <dbReference type="NCBI Taxonomy" id="3026419"/>
    <lineage>
        <taxon>Bacteria</taxon>
        <taxon>Pseudomonadati</taxon>
        <taxon>Pseudomonadota</taxon>
        <taxon>Betaproteobacteria</taxon>
        <taxon>Burkholderiales</taxon>
        <taxon>Comamonadaceae</taxon>
        <taxon>Curvibacter</taxon>
    </lineage>
</organism>
<keyword evidence="1" id="KW-0732">Signal</keyword>
<proteinExistence type="predicted"/>
<evidence type="ECO:0000259" key="2">
    <source>
        <dbReference type="Pfam" id="PF09084"/>
    </source>
</evidence>
<accession>A0ABT5MB81</accession>
<protein>
    <submittedName>
        <fullName evidence="3">ABC transporter substrate-binding protein</fullName>
    </submittedName>
</protein>
<dbReference type="PANTHER" id="PTHR30024">
    <property type="entry name" value="ALIPHATIC SULFONATES-BINDING PROTEIN-RELATED"/>
    <property type="match status" value="1"/>
</dbReference>
<name>A0ABT5MB81_9BURK</name>
<evidence type="ECO:0000256" key="1">
    <source>
        <dbReference type="SAM" id="SignalP"/>
    </source>
</evidence>
<evidence type="ECO:0000313" key="4">
    <source>
        <dbReference type="Proteomes" id="UP001528672"/>
    </source>
</evidence>
<comment type="caution">
    <text evidence="3">The sequence shown here is derived from an EMBL/GenBank/DDBJ whole genome shotgun (WGS) entry which is preliminary data.</text>
</comment>
<dbReference type="InterPro" id="IPR006311">
    <property type="entry name" value="TAT_signal"/>
</dbReference>
<evidence type="ECO:0000313" key="3">
    <source>
        <dbReference type="EMBL" id="MDD0813167.1"/>
    </source>
</evidence>
<dbReference type="Proteomes" id="UP001528672">
    <property type="component" value="Unassembled WGS sequence"/>
</dbReference>
<dbReference type="PROSITE" id="PS51318">
    <property type="entry name" value="TAT"/>
    <property type="match status" value="1"/>
</dbReference>
<feature type="signal peptide" evidence="1">
    <location>
        <begin position="1"/>
        <end position="28"/>
    </location>
</feature>
<dbReference type="Pfam" id="PF09084">
    <property type="entry name" value="NMT1"/>
    <property type="match status" value="1"/>
</dbReference>
<dbReference type="EMBL" id="JAQSIO010000001">
    <property type="protein sequence ID" value="MDD0813167.1"/>
    <property type="molecule type" value="Genomic_DNA"/>
</dbReference>
<dbReference type="RefSeq" id="WP_273924699.1">
    <property type="nucleotide sequence ID" value="NZ_JAQSIO010000001.1"/>
</dbReference>
<gene>
    <name evidence="3" type="ORF">PSQ39_00845</name>
</gene>
<dbReference type="PANTHER" id="PTHR30024:SF21">
    <property type="entry name" value="ABC TRANSPORTER SUBSTRATE-BINDING PROTEIN"/>
    <property type="match status" value="1"/>
</dbReference>
<reference evidence="3 4" key="1">
    <citation type="submission" date="2023-02" db="EMBL/GenBank/DDBJ databases">
        <title>Bacterial whole genome sequence for Curvibacter sp. HBC28.</title>
        <authorList>
            <person name="Le V."/>
            <person name="Ko S.-R."/>
            <person name="Ahn C.-Y."/>
            <person name="Oh H.-M."/>
        </authorList>
    </citation>
    <scope>NUCLEOTIDE SEQUENCE [LARGE SCALE GENOMIC DNA]</scope>
    <source>
        <strain evidence="3 4">HBC28</strain>
    </source>
</reference>
<dbReference type="SUPFAM" id="SSF53850">
    <property type="entry name" value="Periplasmic binding protein-like II"/>
    <property type="match status" value="1"/>
</dbReference>
<dbReference type="InterPro" id="IPR015168">
    <property type="entry name" value="SsuA/THI5"/>
</dbReference>
<feature type="domain" description="SsuA/THI5-like" evidence="2">
    <location>
        <begin position="69"/>
        <end position="260"/>
    </location>
</feature>
<keyword evidence="4" id="KW-1185">Reference proteome</keyword>
<sequence>MNLKALHRRHALQALSLAAAAAVAPSWAQGTRPDVIRIGVANGGVGQPPRTGGSTVGLVNAQGLLEKEFEKDGIKVDWIFFKGAGPAVNEALVNRQLDLAWQGDLPSIVHRANGVKTRIILGSGVRNGLYLGVPPDSPITRLEDLRGKRVAVWKGTNLHLSAVRALAAKGLRESDLKLINLDPAGAQAALTTRDIDAAFGYVDLFALRDKGVAKVVWSAAQDSYRYTRQTVLLATEEFATQQPALVQRVVNVVVRTARAYSEEAQRADLFAQWGKAELPEKYWREDFIGQPLRVRVSPLLDPFLVARYKDASEESFKLKLIRKQPDIDTWFDRRFLDAALKAQKLEGYWPEYAANGELSGSQALAAAR</sequence>